<feature type="transmembrane region" description="Helical" evidence="5">
    <location>
        <begin position="20"/>
        <end position="42"/>
    </location>
</feature>
<dbReference type="NCBIfam" id="TIGR03062">
    <property type="entry name" value="pip_yhgE_Cterm"/>
    <property type="match status" value="1"/>
</dbReference>
<feature type="transmembrane region" description="Helical" evidence="5">
    <location>
        <begin position="553"/>
        <end position="578"/>
    </location>
</feature>
<feature type="transmembrane region" description="Helical" evidence="5">
    <location>
        <begin position="614"/>
        <end position="633"/>
    </location>
</feature>
<gene>
    <name evidence="7" type="ORF">NQV15_11135</name>
</gene>
<dbReference type="Gene3D" id="1.10.287.950">
    <property type="entry name" value="Methyl-accepting chemotaxis protein"/>
    <property type="match status" value="2"/>
</dbReference>
<dbReference type="Proteomes" id="UP001316184">
    <property type="component" value="Chromosome"/>
</dbReference>
<evidence type="ECO:0000256" key="3">
    <source>
        <dbReference type="ARBA" id="ARBA00022989"/>
    </source>
</evidence>
<reference evidence="7 8" key="1">
    <citation type="submission" date="2022-08" db="EMBL/GenBank/DDBJ databases">
        <title>novel species in genus Aeromicrobium.</title>
        <authorList>
            <person name="Ye L."/>
        </authorList>
    </citation>
    <scope>NUCLEOTIDE SEQUENCE [LARGE SCALE GENOMIC DNA]</scope>
    <source>
        <strain evidence="8">zg-Y1379</strain>
    </source>
</reference>
<dbReference type="InterPro" id="IPR011049">
    <property type="entry name" value="Serralysin-like_metalloprot_C"/>
</dbReference>
<protein>
    <submittedName>
        <fullName evidence="7">YhgE/Pip domain-containing protein</fullName>
    </submittedName>
</protein>
<proteinExistence type="predicted"/>
<dbReference type="RefSeq" id="WP_232399928.1">
    <property type="nucleotide sequence ID" value="NZ_CP102173.1"/>
</dbReference>
<dbReference type="NCBIfam" id="TIGR03057">
    <property type="entry name" value="xxxLxxG_by_4"/>
    <property type="match status" value="7"/>
</dbReference>
<dbReference type="InterPro" id="IPR051328">
    <property type="entry name" value="T7SS_ABC-Transporter"/>
</dbReference>
<dbReference type="SUPFAM" id="SSF101967">
    <property type="entry name" value="Adhesin YadA, collagen-binding domain"/>
    <property type="match status" value="1"/>
</dbReference>
<feature type="transmembrane region" description="Helical" evidence="5">
    <location>
        <begin position="584"/>
        <end position="607"/>
    </location>
</feature>
<dbReference type="InterPro" id="IPR013525">
    <property type="entry name" value="ABC2_TM"/>
</dbReference>
<dbReference type="InterPro" id="IPR017501">
    <property type="entry name" value="Phage_infect_YhgE_C"/>
</dbReference>
<dbReference type="InterPro" id="IPR017500">
    <property type="entry name" value="Phage_infect_YhgE_N"/>
</dbReference>
<evidence type="ECO:0000313" key="8">
    <source>
        <dbReference type="Proteomes" id="UP001316184"/>
    </source>
</evidence>
<evidence type="ECO:0000256" key="4">
    <source>
        <dbReference type="ARBA" id="ARBA00023136"/>
    </source>
</evidence>
<evidence type="ECO:0000256" key="2">
    <source>
        <dbReference type="ARBA" id="ARBA00022692"/>
    </source>
</evidence>
<dbReference type="Pfam" id="PF12698">
    <property type="entry name" value="ABC2_membrane_3"/>
    <property type="match status" value="1"/>
</dbReference>
<evidence type="ECO:0000256" key="1">
    <source>
        <dbReference type="ARBA" id="ARBA00004141"/>
    </source>
</evidence>
<dbReference type="SUPFAM" id="SSF58104">
    <property type="entry name" value="Methyl-accepting chemotaxis protein (MCP) signaling domain"/>
    <property type="match status" value="1"/>
</dbReference>
<keyword evidence="4 5" id="KW-0472">Membrane</keyword>
<keyword evidence="3 5" id="KW-1133">Transmembrane helix</keyword>
<sequence>MIPSPSLPWFELARFRRSRLTRAAIVAVALVPLFYGAMYVWANLDPTGNIDSVKAAVVNEDKLIEITGRDGKKQPVAIGRQLAGNLVSDDGDNNYDWVLTDAKDAQRGLATGDYKAVLTIPENLSSAATSTSGDPQDAIQGNLDLQTNDAVNYINGTIARTILQAAKSALNAQVTETYLDNVYLSFSDLKLALDDAADGAAELADGSDQLSDGAGELGDGADQLAGGAGELADGAGTLADGNRKLARGAKQLDSGAKQLSSGLEQLDERTSTLPRDSRRLADGAAQVADGTAQVDELVQGVTKGLLGSTDRAETDIDRLASSLRTLANQCRDASPAGLDCSAIEGTASRAGDLKTFVRDVRGRASGAGQQTRLLADGARQVADGTSELARSVPALVDAIGQASDGANRLTDGTGQLRKGADAAASGADRLADGGDELAVGADQLADGAGQLVDGADQLSAGATKLSTGLDEGSGQVPDYTSSEREKLAKTAATPIEDAADRLHPVKNYGAALAPYFISLALWVGAMAIFLLLRPLSARAIASTAGSIRTALAGYLPGLAISLVQVALLLAVLQGIIGVEPANQALLIGIALATAAVFVAINQMFVALLGPAGRFAALVFVSLQLTSSGGTYPIETSPPFFNVLHDLLPMTYTVHGLRAALAGGTDGVVRDVLVLGLFTALALGVTVLAARRKQIVTITRLHPTLQV</sequence>
<feature type="transmembrane region" description="Helical" evidence="5">
    <location>
        <begin position="512"/>
        <end position="532"/>
    </location>
</feature>
<organism evidence="7 8">
    <name type="scientific">Aeromicrobium wangtongii</name>
    <dbReference type="NCBI Taxonomy" id="2969247"/>
    <lineage>
        <taxon>Bacteria</taxon>
        <taxon>Bacillati</taxon>
        <taxon>Actinomycetota</taxon>
        <taxon>Actinomycetes</taxon>
        <taxon>Propionibacteriales</taxon>
        <taxon>Nocardioidaceae</taxon>
        <taxon>Aeromicrobium</taxon>
    </lineage>
</organism>
<dbReference type="PANTHER" id="PTHR43077">
    <property type="entry name" value="TRANSPORT PERMEASE YVFS-RELATED"/>
    <property type="match status" value="1"/>
</dbReference>
<evidence type="ECO:0000313" key="7">
    <source>
        <dbReference type="EMBL" id="UUP12408.1"/>
    </source>
</evidence>
<feature type="transmembrane region" description="Helical" evidence="5">
    <location>
        <begin position="671"/>
        <end position="689"/>
    </location>
</feature>
<keyword evidence="8" id="KW-1185">Reference proteome</keyword>
<feature type="domain" description="ABC-2 type transporter transmembrane" evidence="6">
    <location>
        <begin position="485"/>
        <end position="686"/>
    </location>
</feature>
<name>A0ABY5M5Y1_9ACTN</name>
<comment type="subcellular location">
    <subcellularLocation>
        <location evidence="1">Membrane</location>
        <topology evidence="1">Multi-pass membrane protein</topology>
    </subcellularLocation>
</comment>
<dbReference type="NCBIfam" id="TIGR03061">
    <property type="entry name" value="pip_yhgE_Nterm"/>
    <property type="match status" value="1"/>
</dbReference>
<evidence type="ECO:0000259" key="6">
    <source>
        <dbReference type="Pfam" id="PF12698"/>
    </source>
</evidence>
<keyword evidence="2 5" id="KW-0812">Transmembrane</keyword>
<accession>A0ABY5M5Y1</accession>
<dbReference type="InterPro" id="IPR023908">
    <property type="entry name" value="xxxLxxG_rpt"/>
</dbReference>
<dbReference type="EMBL" id="CP102173">
    <property type="protein sequence ID" value="UUP12408.1"/>
    <property type="molecule type" value="Genomic_DNA"/>
</dbReference>
<dbReference type="PANTHER" id="PTHR43077:SF5">
    <property type="entry name" value="PHAGE INFECTION PROTEIN"/>
    <property type="match status" value="1"/>
</dbReference>
<evidence type="ECO:0000256" key="5">
    <source>
        <dbReference type="SAM" id="Phobius"/>
    </source>
</evidence>